<feature type="region of interest" description="Disordered" evidence="1">
    <location>
        <begin position="1"/>
        <end position="134"/>
    </location>
</feature>
<dbReference type="AlphaFoldDB" id="A0AAF0E130"/>
<feature type="compositionally biased region" description="Basic and acidic residues" evidence="1">
    <location>
        <begin position="104"/>
        <end position="114"/>
    </location>
</feature>
<dbReference type="Proteomes" id="UP001214603">
    <property type="component" value="Chromosome 4"/>
</dbReference>
<dbReference type="EMBL" id="CP119937">
    <property type="protein sequence ID" value="WFD03401.1"/>
    <property type="molecule type" value="Genomic_DNA"/>
</dbReference>
<reference evidence="2" key="1">
    <citation type="submission" date="2023-03" db="EMBL/GenBank/DDBJ databases">
        <title>Mating type loci evolution in Malassezia.</title>
        <authorList>
            <person name="Coelho M.A."/>
        </authorList>
    </citation>
    <scope>NUCLEOTIDE SEQUENCE</scope>
    <source>
        <strain evidence="2">CBS 7876</strain>
    </source>
</reference>
<name>A0AAF0E130_9BASI</name>
<sequence length="134" mass="14923">MSQAPGMRPMSAYGTYPYPMDASQETSYEQPMEEGVAPPVPEKTLAMAPIAKDADDSFGDISGSRDEEDSWRTDPELGPTPERARPRTSSRMYYASNRGSHRHSAVEPESRLDRPNQPLPVVPVARFHDVFDDP</sequence>
<gene>
    <name evidence="2" type="ORF">MOBT1_002090</name>
</gene>
<keyword evidence="3" id="KW-1185">Reference proteome</keyword>
<proteinExistence type="predicted"/>
<organism evidence="2 3">
    <name type="scientific">Malassezia obtusa</name>
    <dbReference type="NCBI Taxonomy" id="76774"/>
    <lineage>
        <taxon>Eukaryota</taxon>
        <taxon>Fungi</taxon>
        <taxon>Dikarya</taxon>
        <taxon>Basidiomycota</taxon>
        <taxon>Ustilaginomycotina</taxon>
        <taxon>Malasseziomycetes</taxon>
        <taxon>Malasseziales</taxon>
        <taxon>Malasseziaceae</taxon>
        <taxon>Malassezia</taxon>
    </lineage>
</organism>
<protein>
    <submittedName>
        <fullName evidence="2">Uncharacterized protein</fullName>
    </submittedName>
</protein>
<evidence type="ECO:0000313" key="3">
    <source>
        <dbReference type="Proteomes" id="UP001214603"/>
    </source>
</evidence>
<evidence type="ECO:0000256" key="1">
    <source>
        <dbReference type="SAM" id="MobiDB-lite"/>
    </source>
</evidence>
<evidence type="ECO:0000313" key="2">
    <source>
        <dbReference type="EMBL" id="WFD03401.1"/>
    </source>
</evidence>
<accession>A0AAF0E130</accession>